<dbReference type="HOGENOM" id="CLU_1861787_0_0_9"/>
<keyword evidence="1" id="KW-1133">Transmembrane helix</keyword>
<dbReference type="OrthoDB" id="1854799at2"/>
<organism evidence="2 3">
    <name type="scientific">[Clostridium] ultunense Esp</name>
    <dbReference type="NCBI Taxonomy" id="1288971"/>
    <lineage>
        <taxon>Bacteria</taxon>
        <taxon>Bacillati</taxon>
        <taxon>Bacillota</taxon>
        <taxon>Tissierellia</taxon>
        <taxon>Tissierellales</taxon>
        <taxon>Tepidimicrobiaceae</taxon>
        <taxon>Schnuerera</taxon>
    </lineage>
</organism>
<evidence type="ECO:0000256" key="1">
    <source>
        <dbReference type="SAM" id="Phobius"/>
    </source>
</evidence>
<reference evidence="2 3" key="1">
    <citation type="submission" date="2016-11" db="EMBL/GenBank/DDBJ databases">
        <authorList>
            <person name="Manzoor S."/>
        </authorList>
    </citation>
    <scope>NUCLEOTIDE SEQUENCE [LARGE SCALE GENOMIC DNA]</scope>
    <source>
        <strain evidence="2">Clostridium ultunense strain Esp</strain>
    </source>
</reference>
<accession>M1Z7W1</accession>
<sequence>MKQNNYIYAIIEVLILVVVLLVACTVLNSEYLFGWAAHNWKFYLVLSSTALLFLFLNKRLVSAFMTIGITTGIFVGNYLGALIKTYNESKILDGMKAEEIYRLRHHPGFEIWIGIILLFIVIGAIMQITVKKKRANI</sequence>
<dbReference type="AlphaFoldDB" id="M1Z7W1"/>
<gene>
    <name evidence="2" type="ORF">CUESP1_2762</name>
</gene>
<feature type="transmembrane region" description="Helical" evidence="1">
    <location>
        <begin position="7"/>
        <end position="28"/>
    </location>
</feature>
<proteinExistence type="predicted"/>
<dbReference type="Proteomes" id="UP000245423">
    <property type="component" value="Chromosome 1"/>
</dbReference>
<protein>
    <submittedName>
        <fullName evidence="2">Uncharacterized protein</fullName>
    </submittedName>
</protein>
<evidence type="ECO:0000313" key="3">
    <source>
        <dbReference type="Proteomes" id="UP000245423"/>
    </source>
</evidence>
<feature type="transmembrane region" description="Helical" evidence="1">
    <location>
        <begin position="63"/>
        <end position="83"/>
    </location>
</feature>
<feature type="transmembrane region" description="Helical" evidence="1">
    <location>
        <begin position="111"/>
        <end position="130"/>
    </location>
</feature>
<evidence type="ECO:0000313" key="2">
    <source>
        <dbReference type="EMBL" id="SHD78095.1"/>
    </source>
</evidence>
<feature type="transmembrane region" description="Helical" evidence="1">
    <location>
        <begin position="40"/>
        <end position="56"/>
    </location>
</feature>
<name>M1Z7W1_9FIRM</name>
<keyword evidence="1" id="KW-0812">Transmembrane</keyword>
<dbReference type="PROSITE" id="PS51257">
    <property type="entry name" value="PROKAR_LIPOPROTEIN"/>
    <property type="match status" value="1"/>
</dbReference>
<keyword evidence="3" id="KW-1185">Reference proteome</keyword>
<dbReference type="EMBL" id="LT669839">
    <property type="protein sequence ID" value="SHD78095.1"/>
    <property type="molecule type" value="Genomic_DNA"/>
</dbReference>
<dbReference type="RefSeq" id="WP_005583579.1">
    <property type="nucleotide sequence ID" value="NZ_LT669839.1"/>
</dbReference>
<keyword evidence="1" id="KW-0472">Membrane</keyword>